<accession>A0A8S1PC54</accession>
<gene>
    <name evidence="1" type="ORF">PPRIM_AZ9-3.1.T1130002</name>
</gene>
<dbReference type="EMBL" id="CAJJDM010000116">
    <property type="protein sequence ID" value="CAD8100605.1"/>
    <property type="molecule type" value="Genomic_DNA"/>
</dbReference>
<proteinExistence type="predicted"/>
<dbReference type="AlphaFoldDB" id="A0A8S1PC54"/>
<name>A0A8S1PC54_PARPR</name>
<reference evidence="1" key="1">
    <citation type="submission" date="2021-01" db="EMBL/GenBank/DDBJ databases">
        <authorList>
            <consortium name="Genoscope - CEA"/>
            <person name="William W."/>
        </authorList>
    </citation>
    <scope>NUCLEOTIDE SEQUENCE</scope>
</reference>
<evidence type="ECO:0000313" key="2">
    <source>
        <dbReference type="Proteomes" id="UP000688137"/>
    </source>
</evidence>
<keyword evidence="2" id="KW-1185">Reference proteome</keyword>
<dbReference type="Proteomes" id="UP000688137">
    <property type="component" value="Unassembled WGS sequence"/>
</dbReference>
<comment type="caution">
    <text evidence="1">The sequence shown here is derived from an EMBL/GenBank/DDBJ whole genome shotgun (WGS) entry which is preliminary data.</text>
</comment>
<sequence length="65" mass="7928">MNSDLLQTEGYLKIYNFTIHHYQYIEEKMEREDVNIDEKCQIIFVHNLINQLKIIKENLSLWNSL</sequence>
<organism evidence="1 2">
    <name type="scientific">Paramecium primaurelia</name>
    <dbReference type="NCBI Taxonomy" id="5886"/>
    <lineage>
        <taxon>Eukaryota</taxon>
        <taxon>Sar</taxon>
        <taxon>Alveolata</taxon>
        <taxon>Ciliophora</taxon>
        <taxon>Intramacronucleata</taxon>
        <taxon>Oligohymenophorea</taxon>
        <taxon>Peniculida</taxon>
        <taxon>Parameciidae</taxon>
        <taxon>Paramecium</taxon>
    </lineage>
</organism>
<evidence type="ECO:0000313" key="1">
    <source>
        <dbReference type="EMBL" id="CAD8100605.1"/>
    </source>
</evidence>
<protein>
    <submittedName>
        <fullName evidence="1">Uncharacterized protein</fullName>
    </submittedName>
</protein>